<dbReference type="Proteomes" id="UP000567179">
    <property type="component" value="Unassembled WGS sequence"/>
</dbReference>
<comment type="caution">
    <text evidence="2">The sequence shown here is derived from an EMBL/GenBank/DDBJ whole genome shotgun (WGS) entry which is preliminary data.</text>
</comment>
<sequence>MCISLVTWDCVSSFSQQYLPGSGTGCVLGTVCCSSGCRPRCEMARPCFSDPVEATLVYNSGTSAFSPSTSSFMVFNALGALPDISSSYTNMRAATIDANSTIASAHSNDPKTYTSPLLFLLLLVFSAGLQVLRFVHPR</sequence>
<name>A0A8H5AXM2_9AGAR</name>
<protein>
    <submittedName>
        <fullName evidence="2">Uncharacterized protein</fullName>
    </submittedName>
</protein>
<dbReference type="AlphaFoldDB" id="A0A8H5AXM2"/>
<reference evidence="2 3" key="1">
    <citation type="journal article" date="2020" name="ISME J.">
        <title>Uncovering the hidden diversity of litter-decomposition mechanisms in mushroom-forming fungi.</title>
        <authorList>
            <person name="Floudas D."/>
            <person name="Bentzer J."/>
            <person name="Ahren D."/>
            <person name="Johansson T."/>
            <person name="Persson P."/>
            <person name="Tunlid A."/>
        </authorList>
    </citation>
    <scope>NUCLEOTIDE SEQUENCE [LARGE SCALE GENOMIC DNA]</scope>
    <source>
        <strain evidence="2 3">CBS 101986</strain>
    </source>
</reference>
<keyword evidence="1" id="KW-1133">Transmembrane helix</keyword>
<gene>
    <name evidence="2" type="ORF">D9619_002327</name>
</gene>
<evidence type="ECO:0000313" key="3">
    <source>
        <dbReference type="Proteomes" id="UP000567179"/>
    </source>
</evidence>
<keyword evidence="1" id="KW-0812">Transmembrane</keyword>
<evidence type="ECO:0000256" key="1">
    <source>
        <dbReference type="SAM" id="Phobius"/>
    </source>
</evidence>
<dbReference type="EMBL" id="JAACJJ010000056">
    <property type="protein sequence ID" value="KAF5312398.1"/>
    <property type="molecule type" value="Genomic_DNA"/>
</dbReference>
<accession>A0A8H5AXM2</accession>
<evidence type="ECO:0000313" key="2">
    <source>
        <dbReference type="EMBL" id="KAF5312398.1"/>
    </source>
</evidence>
<keyword evidence="3" id="KW-1185">Reference proteome</keyword>
<keyword evidence="1" id="KW-0472">Membrane</keyword>
<feature type="transmembrane region" description="Helical" evidence="1">
    <location>
        <begin position="117"/>
        <end position="135"/>
    </location>
</feature>
<proteinExistence type="predicted"/>
<organism evidence="2 3">
    <name type="scientific">Psilocybe cf. subviscida</name>
    <dbReference type="NCBI Taxonomy" id="2480587"/>
    <lineage>
        <taxon>Eukaryota</taxon>
        <taxon>Fungi</taxon>
        <taxon>Dikarya</taxon>
        <taxon>Basidiomycota</taxon>
        <taxon>Agaricomycotina</taxon>
        <taxon>Agaricomycetes</taxon>
        <taxon>Agaricomycetidae</taxon>
        <taxon>Agaricales</taxon>
        <taxon>Agaricineae</taxon>
        <taxon>Strophariaceae</taxon>
        <taxon>Psilocybe</taxon>
    </lineage>
</organism>